<organism evidence="7 8">
    <name type="scientific">Acer yangbiense</name>
    <dbReference type="NCBI Taxonomy" id="1000413"/>
    <lineage>
        <taxon>Eukaryota</taxon>
        <taxon>Viridiplantae</taxon>
        <taxon>Streptophyta</taxon>
        <taxon>Embryophyta</taxon>
        <taxon>Tracheophyta</taxon>
        <taxon>Spermatophyta</taxon>
        <taxon>Magnoliopsida</taxon>
        <taxon>eudicotyledons</taxon>
        <taxon>Gunneridae</taxon>
        <taxon>Pentapetalae</taxon>
        <taxon>rosids</taxon>
        <taxon>malvids</taxon>
        <taxon>Sapindales</taxon>
        <taxon>Sapindaceae</taxon>
        <taxon>Hippocastanoideae</taxon>
        <taxon>Acereae</taxon>
        <taxon>Acer</taxon>
    </lineage>
</organism>
<evidence type="ECO:0000256" key="3">
    <source>
        <dbReference type="ARBA" id="ARBA00023125"/>
    </source>
</evidence>
<name>A0A5C7I7C7_9ROSI</name>
<keyword evidence="8" id="KW-1185">Reference proteome</keyword>
<dbReference type="InterPro" id="IPR044800">
    <property type="entry name" value="LEC2-like"/>
</dbReference>
<sequence>MSLSKFQISKILTESDIISKIGLPIEIVEHMNPIMNGRHYLDLKVVDARNQEWILRYYTRPNGDREGPVFTTGWRRFVRDKRLQVGDKFIFYGNQVRGDDDGELVMQMEYMVEVKRPGLVTFQGQPIITLDMEYFDLV</sequence>
<keyword evidence="5" id="KW-0539">Nucleus</keyword>
<comment type="caution">
    <text evidence="7">The sequence shown here is derived from an EMBL/GenBank/DDBJ whole genome shotgun (WGS) entry which is preliminary data.</text>
</comment>
<dbReference type="CDD" id="cd10017">
    <property type="entry name" value="B3_DNA"/>
    <property type="match status" value="1"/>
</dbReference>
<evidence type="ECO:0000256" key="4">
    <source>
        <dbReference type="ARBA" id="ARBA00023163"/>
    </source>
</evidence>
<dbReference type="GO" id="GO:0005634">
    <property type="term" value="C:nucleus"/>
    <property type="evidence" value="ECO:0007669"/>
    <property type="project" value="UniProtKB-SubCell"/>
</dbReference>
<reference evidence="8" key="1">
    <citation type="journal article" date="2019" name="Gigascience">
        <title>De novo genome assembly of the endangered Acer yangbiense, a plant species with extremely small populations endemic to Yunnan Province, China.</title>
        <authorList>
            <person name="Yang J."/>
            <person name="Wariss H.M."/>
            <person name="Tao L."/>
            <person name="Zhang R."/>
            <person name="Yun Q."/>
            <person name="Hollingsworth P."/>
            <person name="Dao Z."/>
            <person name="Luo G."/>
            <person name="Guo H."/>
            <person name="Ma Y."/>
            <person name="Sun W."/>
        </authorList>
    </citation>
    <scope>NUCLEOTIDE SEQUENCE [LARGE SCALE GENOMIC DNA]</scope>
    <source>
        <strain evidence="8">cv. Malutang</strain>
    </source>
</reference>
<dbReference type="OrthoDB" id="1094641at2759"/>
<dbReference type="InterPro" id="IPR003340">
    <property type="entry name" value="B3_DNA-bd"/>
</dbReference>
<evidence type="ECO:0000256" key="1">
    <source>
        <dbReference type="ARBA" id="ARBA00004123"/>
    </source>
</evidence>
<dbReference type="PROSITE" id="PS50863">
    <property type="entry name" value="B3"/>
    <property type="match status" value="1"/>
</dbReference>
<dbReference type="InterPro" id="IPR015300">
    <property type="entry name" value="DNA-bd_pseudobarrel_sf"/>
</dbReference>
<dbReference type="Proteomes" id="UP000323000">
    <property type="component" value="Chromosome 3"/>
</dbReference>
<dbReference type="PANTHER" id="PTHR31140:SF142">
    <property type="entry name" value="TF-B3 DOMAIN-CONTAINING PROTEIN"/>
    <property type="match status" value="1"/>
</dbReference>
<accession>A0A5C7I7C7</accession>
<dbReference type="Pfam" id="PF02362">
    <property type="entry name" value="B3"/>
    <property type="match status" value="1"/>
</dbReference>
<dbReference type="GO" id="GO:0003677">
    <property type="term" value="F:DNA binding"/>
    <property type="evidence" value="ECO:0007669"/>
    <property type="project" value="UniProtKB-KW"/>
</dbReference>
<keyword evidence="2" id="KW-0805">Transcription regulation</keyword>
<dbReference type="PANTHER" id="PTHR31140">
    <property type="entry name" value="B3 DOMAIN-CONTAINING TRANSCRIPTION FACTOR ABI3"/>
    <property type="match status" value="1"/>
</dbReference>
<comment type="subcellular location">
    <subcellularLocation>
        <location evidence="1">Nucleus</location>
    </subcellularLocation>
</comment>
<dbReference type="SMART" id="SM01019">
    <property type="entry name" value="B3"/>
    <property type="match status" value="1"/>
</dbReference>
<evidence type="ECO:0000313" key="8">
    <source>
        <dbReference type="Proteomes" id="UP000323000"/>
    </source>
</evidence>
<protein>
    <recommendedName>
        <fullName evidence="6">TF-B3 domain-containing protein</fullName>
    </recommendedName>
</protein>
<dbReference type="GO" id="GO:0003700">
    <property type="term" value="F:DNA-binding transcription factor activity"/>
    <property type="evidence" value="ECO:0007669"/>
    <property type="project" value="InterPro"/>
</dbReference>
<keyword evidence="3" id="KW-0238">DNA-binding</keyword>
<dbReference type="Gene3D" id="2.40.330.10">
    <property type="entry name" value="DNA-binding pseudobarrel domain"/>
    <property type="match status" value="1"/>
</dbReference>
<dbReference type="AlphaFoldDB" id="A0A5C7I7C7"/>
<proteinExistence type="predicted"/>
<evidence type="ECO:0000256" key="2">
    <source>
        <dbReference type="ARBA" id="ARBA00023015"/>
    </source>
</evidence>
<evidence type="ECO:0000313" key="7">
    <source>
        <dbReference type="EMBL" id="TXG65220.1"/>
    </source>
</evidence>
<keyword evidence="4" id="KW-0804">Transcription</keyword>
<feature type="domain" description="TF-B3" evidence="6">
    <location>
        <begin position="6"/>
        <end position="112"/>
    </location>
</feature>
<dbReference type="EMBL" id="VAHF01000003">
    <property type="protein sequence ID" value="TXG65220.1"/>
    <property type="molecule type" value="Genomic_DNA"/>
</dbReference>
<evidence type="ECO:0000256" key="5">
    <source>
        <dbReference type="ARBA" id="ARBA00023242"/>
    </source>
</evidence>
<evidence type="ECO:0000259" key="6">
    <source>
        <dbReference type="PROSITE" id="PS50863"/>
    </source>
</evidence>
<dbReference type="SUPFAM" id="SSF101936">
    <property type="entry name" value="DNA-binding pseudobarrel domain"/>
    <property type="match status" value="1"/>
</dbReference>
<gene>
    <name evidence="7" type="ORF">EZV62_006495</name>
</gene>